<sequence>MLTALVLAVVVTVGLWFTWNARTYGQRSTDAMLKAWPTLDQYKDGRRYLGTDAQVVFYRCRHNWQDQRAEFLILGRTTRGQWFEAEGKVFAARKVTPFTVARTLTDMQAQEWLGHFQAHTEIRRYFGTIEIA</sequence>
<protein>
    <submittedName>
        <fullName evidence="1">Uncharacterized protein</fullName>
    </submittedName>
</protein>
<dbReference type="EMBL" id="MTEI01000043">
    <property type="protein sequence ID" value="OQW85718.1"/>
    <property type="molecule type" value="Genomic_DNA"/>
</dbReference>
<dbReference type="AlphaFoldDB" id="A0A1W9KNH9"/>
<dbReference type="Proteomes" id="UP000192505">
    <property type="component" value="Unassembled WGS sequence"/>
</dbReference>
<evidence type="ECO:0000313" key="2">
    <source>
        <dbReference type="Proteomes" id="UP000192505"/>
    </source>
</evidence>
<name>A0A1W9KNH9_9BURK</name>
<reference evidence="1 2" key="1">
    <citation type="submission" date="2017-01" db="EMBL/GenBank/DDBJ databases">
        <title>Novel large sulfur bacteria in the metagenomes of groundwater-fed chemosynthetic microbial mats in the Lake Huron basin.</title>
        <authorList>
            <person name="Sharrar A.M."/>
            <person name="Flood B.E."/>
            <person name="Bailey J.V."/>
            <person name="Jones D.S."/>
            <person name="Biddanda B."/>
            <person name="Ruberg S.A."/>
            <person name="Marcus D.N."/>
            <person name="Dick G.J."/>
        </authorList>
    </citation>
    <scope>NUCLEOTIDE SEQUENCE [LARGE SCALE GENOMIC DNA]</scope>
    <source>
        <strain evidence="1">A7</strain>
    </source>
</reference>
<comment type="caution">
    <text evidence="1">The sequence shown here is derived from an EMBL/GenBank/DDBJ whole genome shotgun (WGS) entry which is preliminary data.</text>
</comment>
<organism evidence="1 2">
    <name type="scientific">Rhodoferax ferrireducens</name>
    <dbReference type="NCBI Taxonomy" id="192843"/>
    <lineage>
        <taxon>Bacteria</taxon>
        <taxon>Pseudomonadati</taxon>
        <taxon>Pseudomonadota</taxon>
        <taxon>Betaproteobacteria</taxon>
        <taxon>Burkholderiales</taxon>
        <taxon>Comamonadaceae</taxon>
        <taxon>Rhodoferax</taxon>
    </lineage>
</organism>
<proteinExistence type="predicted"/>
<gene>
    <name evidence="1" type="ORF">BWK72_20925</name>
</gene>
<accession>A0A1W9KNH9</accession>
<evidence type="ECO:0000313" key="1">
    <source>
        <dbReference type="EMBL" id="OQW85718.1"/>
    </source>
</evidence>